<proteinExistence type="predicted"/>
<dbReference type="EMBL" id="CAJJDO010000055">
    <property type="protein sequence ID" value="CAD8171673.1"/>
    <property type="molecule type" value="Genomic_DNA"/>
</dbReference>
<keyword evidence="2" id="KW-1185">Reference proteome</keyword>
<organism evidence="1 2">
    <name type="scientific">Paramecium pentaurelia</name>
    <dbReference type="NCBI Taxonomy" id="43138"/>
    <lineage>
        <taxon>Eukaryota</taxon>
        <taxon>Sar</taxon>
        <taxon>Alveolata</taxon>
        <taxon>Ciliophora</taxon>
        <taxon>Intramacronucleata</taxon>
        <taxon>Oligohymenophorea</taxon>
        <taxon>Peniculida</taxon>
        <taxon>Parameciidae</taxon>
        <taxon>Paramecium</taxon>
    </lineage>
</organism>
<name>A0A8S1V5I6_9CILI</name>
<protein>
    <submittedName>
        <fullName evidence="1">Uncharacterized protein</fullName>
    </submittedName>
</protein>
<evidence type="ECO:0000313" key="2">
    <source>
        <dbReference type="Proteomes" id="UP000689195"/>
    </source>
</evidence>
<reference evidence="1" key="1">
    <citation type="submission" date="2021-01" db="EMBL/GenBank/DDBJ databases">
        <authorList>
            <consortium name="Genoscope - CEA"/>
            <person name="William W."/>
        </authorList>
    </citation>
    <scope>NUCLEOTIDE SEQUENCE</scope>
</reference>
<accession>A0A8S1V5I6</accession>
<evidence type="ECO:0000313" key="1">
    <source>
        <dbReference type="EMBL" id="CAD8171673.1"/>
    </source>
</evidence>
<sequence length="226" mass="27561">MFLIQYIGFNNKYQVLNCYQISIFLKYRIHYKDNWNESKNQRKMYLHIINKVIFNIQNYMQLNQGRSNIFINNIQEQKKKNVEIYLKWMHSIIIIILRNIKLVQKRKNSQKHQLKSKQIIYSQIVYNIIRKHRETLELDQIIKINHNKVNNKIKLGKSSSILNRCIKARYKLIYSNLCKYIKIYTYWVNIYDYEQYLKSALSENQSVLVSYDNLKFMLLIKCVTLI</sequence>
<dbReference type="AlphaFoldDB" id="A0A8S1V5I6"/>
<comment type="caution">
    <text evidence="1">The sequence shown here is derived from an EMBL/GenBank/DDBJ whole genome shotgun (WGS) entry which is preliminary data.</text>
</comment>
<dbReference type="Proteomes" id="UP000689195">
    <property type="component" value="Unassembled WGS sequence"/>
</dbReference>
<gene>
    <name evidence="1" type="ORF">PPENT_87.1.T0550143</name>
</gene>